<dbReference type="InterPro" id="IPR007341">
    <property type="entry name" value="Transgly_assoc"/>
</dbReference>
<feature type="transmembrane region" description="Helical" evidence="7">
    <location>
        <begin position="28"/>
        <end position="46"/>
    </location>
</feature>
<evidence type="ECO:0000256" key="2">
    <source>
        <dbReference type="ARBA" id="ARBA00011006"/>
    </source>
</evidence>
<dbReference type="Proteomes" id="UP000031473">
    <property type="component" value="Unassembled WGS sequence"/>
</dbReference>
<dbReference type="AlphaFoldDB" id="A0A0C1CX55"/>
<keyword evidence="9" id="KW-1185">Reference proteome</keyword>
<dbReference type="RefSeq" id="WP_039351382.1">
    <property type="nucleotide sequence ID" value="NZ_FOLA01000004.1"/>
</dbReference>
<evidence type="ECO:0000313" key="8">
    <source>
        <dbReference type="EMBL" id="KIA88971.1"/>
    </source>
</evidence>
<evidence type="ECO:0000256" key="1">
    <source>
        <dbReference type="ARBA" id="ARBA00004651"/>
    </source>
</evidence>
<evidence type="ECO:0000256" key="5">
    <source>
        <dbReference type="ARBA" id="ARBA00022989"/>
    </source>
</evidence>
<evidence type="ECO:0000313" key="9">
    <source>
        <dbReference type="Proteomes" id="UP000031473"/>
    </source>
</evidence>
<evidence type="ECO:0000256" key="7">
    <source>
        <dbReference type="SAM" id="Phobius"/>
    </source>
</evidence>
<dbReference type="PANTHER" id="PTHR33884">
    <property type="entry name" value="UPF0410 PROTEIN YMGE"/>
    <property type="match status" value="1"/>
</dbReference>
<dbReference type="EMBL" id="JSYL01000004">
    <property type="protein sequence ID" value="KIA88971.1"/>
    <property type="molecule type" value="Genomic_DNA"/>
</dbReference>
<gene>
    <name evidence="8" type="ORF">OA86_07765</name>
</gene>
<organism evidence="8 9">
    <name type="scientific">Kaistella jeonii</name>
    <dbReference type="NCBI Taxonomy" id="266749"/>
    <lineage>
        <taxon>Bacteria</taxon>
        <taxon>Pseudomonadati</taxon>
        <taxon>Bacteroidota</taxon>
        <taxon>Flavobacteriia</taxon>
        <taxon>Flavobacteriales</taxon>
        <taxon>Weeksellaceae</taxon>
        <taxon>Chryseobacterium group</taxon>
        <taxon>Kaistella</taxon>
    </lineage>
</organism>
<keyword evidence="5 7" id="KW-1133">Transmembrane helix</keyword>
<comment type="subcellular location">
    <subcellularLocation>
        <location evidence="1">Cell membrane</location>
        <topology evidence="1">Multi-pass membrane protein</topology>
    </subcellularLocation>
</comment>
<evidence type="ECO:0000256" key="4">
    <source>
        <dbReference type="ARBA" id="ARBA00022692"/>
    </source>
</evidence>
<dbReference type="STRING" id="266749.SAMN05421876_104216"/>
<dbReference type="PANTHER" id="PTHR33884:SF3">
    <property type="entry name" value="UPF0410 PROTEIN YMGE"/>
    <property type="match status" value="1"/>
</dbReference>
<keyword evidence="4 7" id="KW-0812">Transmembrane</keyword>
<comment type="similarity">
    <text evidence="2">Belongs to the UPF0410 family.</text>
</comment>
<feature type="transmembrane region" description="Helical" evidence="7">
    <location>
        <begin position="58"/>
        <end position="76"/>
    </location>
</feature>
<reference evidence="8 9" key="1">
    <citation type="submission" date="2014-10" db="EMBL/GenBank/DDBJ databases">
        <title>Kaistella jeonii genome.</title>
        <authorList>
            <person name="Clayton J.T."/>
            <person name="Newman J.D."/>
        </authorList>
    </citation>
    <scope>NUCLEOTIDE SEQUENCE [LARGE SCALE GENOMIC DNA]</scope>
    <source>
        <strain evidence="8 9">DSM 17048</strain>
    </source>
</reference>
<comment type="caution">
    <text evidence="8">The sequence shown here is derived from an EMBL/GenBank/DDBJ whole genome shotgun (WGS) entry which is preliminary data.</text>
</comment>
<dbReference type="GO" id="GO:0005886">
    <property type="term" value="C:plasma membrane"/>
    <property type="evidence" value="ECO:0007669"/>
    <property type="project" value="UniProtKB-SubCell"/>
</dbReference>
<sequence>MGILWTLIIGAIAGWLGSQIFKGGSLGLIGNIVVGIVGGFIGYWLLGGRLGEGVVGEILTGTIGAIVLLAIVNLFTRGRV</sequence>
<proteinExistence type="inferred from homology"/>
<evidence type="ECO:0000256" key="6">
    <source>
        <dbReference type="ARBA" id="ARBA00023136"/>
    </source>
</evidence>
<keyword evidence="3" id="KW-1003">Cell membrane</keyword>
<keyword evidence="6 7" id="KW-0472">Membrane</keyword>
<dbReference type="Pfam" id="PF04226">
    <property type="entry name" value="Transgly_assoc"/>
    <property type="match status" value="1"/>
</dbReference>
<name>A0A0C1CX55_9FLAO</name>
<accession>A0A0C1CX55</accession>
<protein>
    <submittedName>
        <fullName evidence="8">Membrane protein</fullName>
    </submittedName>
</protein>
<evidence type="ECO:0000256" key="3">
    <source>
        <dbReference type="ARBA" id="ARBA00022475"/>
    </source>
</evidence>